<dbReference type="GO" id="GO:0005576">
    <property type="term" value="C:extracellular region"/>
    <property type="evidence" value="ECO:0007669"/>
    <property type="project" value="UniProtKB-SubCell"/>
</dbReference>
<organism evidence="5 6">
    <name type="scientific">Oedothorax gibbosus</name>
    <dbReference type="NCBI Taxonomy" id="931172"/>
    <lineage>
        <taxon>Eukaryota</taxon>
        <taxon>Metazoa</taxon>
        <taxon>Ecdysozoa</taxon>
        <taxon>Arthropoda</taxon>
        <taxon>Chelicerata</taxon>
        <taxon>Arachnida</taxon>
        <taxon>Araneae</taxon>
        <taxon>Araneomorphae</taxon>
        <taxon>Entelegynae</taxon>
        <taxon>Araneoidea</taxon>
        <taxon>Linyphiidae</taxon>
        <taxon>Erigoninae</taxon>
        <taxon>Oedothorax</taxon>
    </lineage>
</organism>
<dbReference type="GO" id="GO:0015918">
    <property type="term" value="P:sterol transport"/>
    <property type="evidence" value="ECO:0007669"/>
    <property type="project" value="InterPro"/>
</dbReference>
<comment type="caution">
    <text evidence="5">The sequence shown here is derived from an EMBL/GenBank/DDBJ whole genome shotgun (WGS) entry which is preliminary data.</text>
</comment>
<dbReference type="EMBL" id="JAFNEN010000834">
    <property type="protein sequence ID" value="KAG8176971.1"/>
    <property type="molecule type" value="Genomic_DNA"/>
</dbReference>
<evidence type="ECO:0000259" key="4">
    <source>
        <dbReference type="Pfam" id="PF02221"/>
    </source>
</evidence>
<keyword evidence="6" id="KW-1185">Reference proteome</keyword>
<dbReference type="GO" id="GO:0032934">
    <property type="term" value="F:sterol binding"/>
    <property type="evidence" value="ECO:0007669"/>
    <property type="project" value="InterPro"/>
</dbReference>
<gene>
    <name evidence="5" type="ORF">JTE90_029420</name>
</gene>
<dbReference type="SUPFAM" id="SSF81296">
    <property type="entry name" value="E set domains"/>
    <property type="match status" value="1"/>
</dbReference>
<dbReference type="InterPro" id="IPR003172">
    <property type="entry name" value="ML_dom"/>
</dbReference>
<dbReference type="AlphaFoldDB" id="A0AAV6U014"/>
<name>A0AAV6U014_9ARAC</name>
<evidence type="ECO:0000313" key="5">
    <source>
        <dbReference type="EMBL" id="KAG8176971.1"/>
    </source>
</evidence>
<comment type="similarity">
    <text evidence="2">Belongs to the NPC2 family.</text>
</comment>
<evidence type="ECO:0000256" key="2">
    <source>
        <dbReference type="ARBA" id="ARBA00006370"/>
    </source>
</evidence>
<evidence type="ECO:0000313" key="6">
    <source>
        <dbReference type="Proteomes" id="UP000827092"/>
    </source>
</evidence>
<comment type="subcellular location">
    <subcellularLocation>
        <location evidence="1">Secreted</location>
    </subcellularLocation>
</comment>
<proteinExistence type="inferred from homology"/>
<dbReference type="Pfam" id="PF02221">
    <property type="entry name" value="E1_DerP2_DerF2"/>
    <property type="match status" value="1"/>
</dbReference>
<dbReference type="FunFam" id="2.60.40.770:FF:000001">
    <property type="entry name" value="NPC intracellular cholesterol transporter 2"/>
    <property type="match status" value="1"/>
</dbReference>
<dbReference type="Gene3D" id="2.60.40.770">
    <property type="match status" value="1"/>
</dbReference>
<dbReference type="InterPro" id="IPR039670">
    <property type="entry name" value="NPC2-like"/>
</dbReference>
<evidence type="ECO:0000256" key="1">
    <source>
        <dbReference type="ARBA" id="ARBA00004613"/>
    </source>
</evidence>
<accession>A0AAV6U014</accession>
<reference evidence="5 6" key="1">
    <citation type="journal article" date="2022" name="Nat. Ecol. Evol.">
        <title>A masculinizing supergene underlies an exaggerated male reproductive morph in a spider.</title>
        <authorList>
            <person name="Hendrickx F."/>
            <person name="De Corte Z."/>
            <person name="Sonet G."/>
            <person name="Van Belleghem S.M."/>
            <person name="Kostlbacher S."/>
            <person name="Vangestel C."/>
        </authorList>
    </citation>
    <scope>NUCLEOTIDE SEQUENCE [LARGE SCALE GENOMIC DNA]</scope>
    <source>
        <strain evidence="5">W744_W776</strain>
    </source>
</reference>
<sequence length="79" mass="8667">MAVVHGVIGGMPLPFPVPNPDGCKFGGLTCPLENGKTYTYTHNLFIRSSYPPLGVKVRWELQDEAGKDIVCIEIPCHIQ</sequence>
<feature type="domain" description="MD-2-related lipid-recognition" evidence="4">
    <location>
        <begin position="2"/>
        <end position="77"/>
    </location>
</feature>
<dbReference type="PANTHER" id="PTHR11306">
    <property type="entry name" value="NIEMANN PICK TYPE C2 PROTEIN NPC2-RELATED"/>
    <property type="match status" value="1"/>
</dbReference>
<dbReference type="Proteomes" id="UP000827092">
    <property type="component" value="Unassembled WGS sequence"/>
</dbReference>
<dbReference type="InterPro" id="IPR014756">
    <property type="entry name" value="Ig_E-set"/>
</dbReference>
<dbReference type="PANTHER" id="PTHR11306:SF68">
    <property type="entry name" value="NPC INTRACELLULAR CHOLESTEROL TRANSPORTER 2"/>
    <property type="match status" value="1"/>
</dbReference>
<keyword evidence="3" id="KW-0964">Secreted</keyword>
<protein>
    <recommendedName>
        <fullName evidence="4">MD-2-related lipid-recognition domain-containing protein</fullName>
    </recommendedName>
</protein>
<evidence type="ECO:0000256" key="3">
    <source>
        <dbReference type="ARBA" id="ARBA00022525"/>
    </source>
</evidence>